<dbReference type="Proteomes" id="UP001439008">
    <property type="component" value="Unassembled WGS sequence"/>
</dbReference>
<dbReference type="Pfam" id="PF00400">
    <property type="entry name" value="WD40"/>
    <property type="match status" value="3"/>
</dbReference>
<dbReference type="InterPro" id="IPR015943">
    <property type="entry name" value="WD40/YVTN_repeat-like_dom_sf"/>
</dbReference>
<evidence type="ECO:0000256" key="4">
    <source>
        <dbReference type="PROSITE-ProRule" id="PRU00221"/>
    </source>
</evidence>
<keyword evidence="6" id="KW-1185">Reference proteome</keyword>
<sequence>MFPKKLLRKLNNHKNAVYSAEFTNDGIYCMTGGQDSKIHLINPEKSLLIKTYHNEHGNELRDLKIRSDNCQFATGGSDKNAYVWDVSNGRILRKIRGHSGTVNAVNYNNDETVLVTGSYDGKVCA</sequence>
<dbReference type="InterPro" id="IPR001680">
    <property type="entry name" value="WD40_rpt"/>
</dbReference>
<evidence type="ECO:0000313" key="6">
    <source>
        <dbReference type="Proteomes" id="UP001439008"/>
    </source>
</evidence>
<proteinExistence type="inferred from homology"/>
<comment type="subcellular location">
    <subcellularLocation>
        <location evidence="1">Cytoplasm</location>
    </subcellularLocation>
</comment>
<feature type="non-terminal residue" evidence="5">
    <location>
        <position position="125"/>
    </location>
</feature>
<comment type="similarity">
    <text evidence="3">Belongs to the WD repeat MORG1 family.</text>
</comment>
<name>A0ABV2AR77_9EUKA</name>
<dbReference type="Gene3D" id="2.130.10.10">
    <property type="entry name" value="YVTN repeat-like/Quinoprotein amine dehydrogenase"/>
    <property type="match status" value="1"/>
</dbReference>
<dbReference type="PANTHER" id="PTHR22842">
    <property type="entry name" value="WD40 REPEAT PROTEIN"/>
    <property type="match status" value="1"/>
</dbReference>
<dbReference type="PROSITE" id="PS50082">
    <property type="entry name" value="WD_REPEATS_2"/>
    <property type="match status" value="3"/>
</dbReference>
<reference evidence="5 6" key="1">
    <citation type="journal article" date="2024" name="BMC Biol.">
        <title>Comparative genomics of Ascetosporea gives new insight into the evolutionary basis for animal parasitism in Rhizaria.</title>
        <authorList>
            <person name="Hiltunen Thoren M."/>
            <person name="Onut-Brannstrom I."/>
            <person name="Alfjorden A."/>
            <person name="Peckova H."/>
            <person name="Swords F."/>
            <person name="Hooper C."/>
            <person name="Holzer A.S."/>
            <person name="Bass D."/>
            <person name="Burki F."/>
        </authorList>
    </citation>
    <scope>NUCLEOTIDE SEQUENCE [LARGE SCALE GENOMIC DNA]</scope>
    <source>
        <strain evidence="5">20-A016</strain>
    </source>
</reference>
<keyword evidence="4" id="KW-0853">WD repeat</keyword>
<dbReference type="PANTHER" id="PTHR22842:SF3">
    <property type="entry name" value="WD REPEAT DOMAIN-CONTAINING PROTEIN 83"/>
    <property type="match status" value="1"/>
</dbReference>
<feature type="repeat" description="WD" evidence="4">
    <location>
        <begin position="95"/>
        <end position="125"/>
    </location>
</feature>
<evidence type="ECO:0000256" key="1">
    <source>
        <dbReference type="ARBA" id="ARBA00004496"/>
    </source>
</evidence>
<dbReference type="InterPro" id="IPR036322">
    <property type="entry name" value="WD40_repeat_dom_sf"/>
</dbReference>
<gene>
    <name evidence="5" type="ORF">MHBO_003560</name>
</gene>
<feature type="repeat" description="WD" evidence="4">
    <location>
        <begin position="10"/>
        <end position="51"/>
    </location>
</feature>
<protein>
    <submittedName>
        <fullName evidence="5">Uncharacterized protein</fullName>
    </submittedName>
</protein>
<accession>A0ABV2AR77</accession>
<dbReference type="SMART" id="SM00320">
    <property type="entry name" value="WD40"/>
    <property type="match status" value="3"/>
</dbReference>
<organism evidence="5 6">
    <name type="scientific">Bonamia ostreae</name>
    <dbReference type="NCBI Taxonomy" id="126728"/>
    <lineage>
        <taxon>Eukaryota</taxon>
        <taxon>Sar</taxon>
        <taxon>Rhizaria</taxon>
        <taxon>Endomyxa</taxon>
        <taxon>Ascetosporea</taxon>
        <taxon>Haplosporida</taxon>
        <taxon>Bonamia</taxon>
    </lineage>
</organism>
<dbReference type="PROSITE" id="PS50294">
    <property type="entry name" value="WD_REPEATS_REGION"/>
    <property type="match status" value="2"/>
</dbReference>
<dbReference type="EMBL" id="JBDODL010002135">
    <property type="protein sequence ID" value="MES1922044.1"/>
    <property type="molecule type" value="Genomic_DNA"/>
</dbReference>
<dbReference type="SUPFAM" id="SSF50978">
    <property type="entry name" value="WD40 repeat-like"/>
    <property type="match status" value="1"/>
</dbReference>
<evidence type="ECO:0000256" key="3">
    <source>
        <dbReference type="ARBA" id="ARBA00038145"/>
    </source>
</evidence>
<evidence type="ECO:0000313" key="5">
    <source>
        <dbReference type="EMBL" id="MES1922044.1"/>
    </source>
</evidence>
<dbReference type="InterPro" id="IPR051980">
    <property type="entry name" value="WD_repeat_MORG1"/>
</dbReference>
<evidence type="ECO:0000256" key="2">
    <source>
        <dbReference type="ARBA" id="ARBA00022490"/>
    </source>
</evidence>
<comment type="caution">
    <text evidence="5">The sequence shown here is derived from an EMBL/GenBank/DDBJ whole genome shotgun (WGS) entry which is preliminary data.</text>
</comment>
<feature type="repeat" description="WD" evidence="4">
    <location>
        <begin position="53"/>
        <end position="94"/>
    </location>
</feature>
<keyword evidence="2" id="KW-0963">Cytoplasm</keyword>